<dbReference type="AlphaFoldDB" id="A0A0B7FU72"/>
<keyword evidence="3" id="KW-1185">Reference proteome</keyword>
<protein>
    <submittedName>
        <fullName evidence="2">Uncharacterized protein</fullName>
    </submittedName>
</protein>
<sequence>MSKQLRVTWQTSTVPSHTDRAARDEGNVRTKAATVMLTLASPYLSQYTIKYTNPTGLFTPPSSPYAMAGYAPSSTSGALSQQTGTNGCKMGSTACPHSEKDHQPRECRCGRGLNIFCKACRAFCYTHGC</sequence>
<evidence type="ECO:0000256" key="1">
    <source>
        <dbReference type="SAM" id="MobiDB-lite"/>
    </source>
</evidence>
<proteinExistence type="predicted"/>
<dbReference type="OrthoDB" id="10454294at2759"/>
<feature type="region of interest" description="Disordered" evidence="1">
    <location>
        <begin position="1"/>
        <end position="23"/>
    </location>
</feature>
<reference evidence="2 3" key="1">
    <citation type="submission" date="2014-11" db="EMBL/GenBank/DDBJ databases">
        <authorList>
            <person name="Wibberg Daniel"/>
        </authorList>
    </citation>
    <scope>NUCLEOTIDE SEQUENCE [LARGE SCALE GENOMIC DNA]</scope>
    <source>
        <strain evidence="2">Rhizoctonia solani AG1-IB 7/3/14</strain>
    </source>
</reference>
<gene>
    <name evidence="2" type="ORF">RSOLAG1IB_03655</name>
</gene>
<feature type="compositionally biased region" description="Polar residues" evidence="1">
    <location>
        <begin position="1"/>
        <end position="16"/>
    </location>
</feature>
<organism evidence="2 3">
    <name type="scientific">Thanatephorus cucumeris (strain AG1-IB / isolate 7/3/14)</name>
    <name type="common">Lettuce bottom rot fungus</name>
    <name type="synonym">Rhizoctonia solani</name>
    <dbReference type="NCBI Taxonomy" id="1108050"/>
    <lineage>
        <taxon>Eukaryota</taxon>
        <taxon>Fungi</taxon>
        <taxon>Dikarya</taxon>
        <taxon>Basidiomycota</taxon>
        <taxon>Agaricomycotina</taxon>
        <taxon>Agaricomycetes</taxon>
        <taxon>Cantharellales</taxon>
        <taxon>Ceratobasidiaceae</taxon>
        <taxon>Rhizoctonia</taxon>
        <taxon>Rhizoctonia solani AG-1</taxon>
    </lineage>
</organism>
<accession>A0A0B7FU72</accession>
<dbReference type="Proteomes" id="UP000059188">
    <property type="component" value="Unassembled WGS sequence"/>
</dbReference>
<name>A0A0B7FU72_THACB</name>
<evidence type="ECO:0000313" key="3">
    <source>
        <dbReference type="Proteomes" id="UP000059188"/>
    </source>
</evidence>
<dbReference type="EMBL" id="LN679103">
    <property type="protein sequence ID" value="CEL59722.1"/>
    <property type="molecule type" value="Genomic_DNA"/>
</dbReference>
<evidence type="ECO:0000313" key="2">
    <source>
        <dbReference type="EMBL" id="CEL59722.1"/>
    </source>
</evidence>